<feature type="domain" description="Fatty acid hydroxylase" evidence="7">
    <location>
        <begin position="198"/>
        <end position="360"/>
    </location>
</feature>
<dbReference type="GO" id="GO:0008610">
    <property type="term" value="P:lipid biosynthetic process"/>
    <property type="evidence" value="ECO:0007669"/>
    <property type="project" value="InterPro"/>
</dbReference>
<evidence type="ECO:0000313" key="8">
    <source>
        <dbReference type="EMBL" id="CAD2214378.1"/>
    </source>
</evidence>
<gene>
    <name evidence="8" type="ORF">ADEAN_000182300</name>
</gene>
<dbReference type="Pfam" id="PF04116">
    <property type="entry name" value="FA_hydroxylase"/>
    <property type="match status" value="1"/>
</dbReference>
<keyword evidence="4 6" id="KW-0472">Membrane</keyword>
<dbReference type="GO" id="GO:0016020">
    <property type="term" value="C:membrane"/>
    <property type="evidence" value="ECO:0007669"/>
    <property type="project" value="UniProtKB-SubCell"/>
</dbReference>
<feature type="region of interest" description="Disordered" evidence="5">
    <location>
        <begin position="393"/>
        <end position="417"/>
    </location>
</feature>
<accession>A0A7G2C3K8</accession>
<keyword evidence="2 6" id="KW-0812">Transmembrane</keyword>
<evidence type="ECO:0000259" key="7">
    <source>
        <dbReference type="Pfam" id="PF04116"/>
    </source>
</evidence>
<feature type="transmembrane region" description="Helical" evidence="6">
    <location>
        <begin position="21"/>
        <end position="45"/>
    </location>
</feature>
<evidence type="ECO:0000256" key="1">
    <source>
        <dbReference type="ARBA" id="ARBA00004370"/>
    </source>
</evidence>
<keyword evidence="9" id="KW-1185">Reference proteome</keyword>
<dbReference type="PANTHER" id="PTHR11863">
    <property type="entry name" value="STEROL DESATURASE"/>
    <property type="match status" value="1"/>
</dbReference>
<keyword evidence="3 6" id="KW-1133">Transmembrane helix</keyword>
<feature type="transmembrane region" description="Helical" evidence="6">
    <location>
        <begin position="186"/>
        <end position="204"/>
    </location>
</feature>
<feature type="compositionally biased region" description="Basic and acidic residues" evidence="5">
    <location>
        <begin position="397"/>
        <end position="417"/>
    </location>
</feature>
<comment type="subcellular location">
    <subcellularLocation>
        <location evidence="1">Membrane</location>
    </subcellularLocation>
</comment>
<evidence type="ECO:0000313" key="9">
    <source>
        <dbReference type="Proteomes" id="UP000515908"/>
    </source>
</evidence>
<dbReference type="Proteomes" id="UP000515908">
    <property type="component" value="Chromosome 03"/>
</dbReference>
<name>A0A7G2C3K8_9TRYP</name>
<feature type="transmembrane region" description="Helical" evidence="6">
    <location>
        <begin position="65"/>
        <end position="90"/>
    </location>
</feature>
<protein>
    <submittedName>
        <fullName evidence="8">Fatty acid hydroxylase superfamily, putative</fullName>
    </submittedName>
</protein>
<dbReference type="VEuPathDB" id="TriTrypDB:ADEAN_000182300"/>
<sequence>MRKQCVIYPPIEELRPTKAQAFLRALVYLLRNATLCSLVTTVFTAPFFYQVYLPLPVIRHLPPVLLFLVTFQFLCHALPWFTFNAFYLLLDSVHPEFGFAPGWRDKYPLLRELGDYFAQFKLTRRPMQIPSQSLILRTIGKVFVEQYMVTPLLGYVFFNYVCPVAPEDMMPNPHQPLIGLSDKHHSTWFVFLSLIPHFVLANLLNEVGFFLVHGFVHYNSWLYRTFHKQHHEYTGTISIAAEYASVTEEVFANTLPSVGYFFYFFFAYTNAQVIARRGAVGGDASQLWLESARAWPLAMTWMWARLWETYESHSGYCFSDTTLGKLGLLHGHRARFHDFHHTHNLSNYGSGIIMDALCDTMDPYLKHTFARRIKDSVDKHSAEKSKRSTEMIFPMVLREHSPTKKQQQEQKESAKKK</sequence>
<organism evidence="8 9">
    <name type="scientific">Angomonas deanei</name>
    <dbReference type="NCBI Taxonomy" id="59799"/>
    <lineage>
        <taxon>Eukaryota</taxon>
        <taxon>Discoba</taxon>
        <taxon>Euglenozoa</taxon>
        <taxon>Kinetoplastea</taxon>
        <taxon>Metakinetoplastina</taxon>
        <taxon>Trypanosomatida</taxon>
        <taxon>Trypanosomatidae</taxon>
        <taxon>Strigomonadinae</taxon>
        <taxon>Angomonas</taxon>
    </lineage>
</organism>
<dbReference type="GO" id="GO:0005506">
    <property type="term" value="F:iron ion binding"/>
    <property type="evidence" value="ECO:0007669"/>
    <property type="project" value="InterPro"/>
</dbReference>
<evidence type="ECO:0000256" key="3">
    <source>
        <dbReference type="ARBA" id="ARBA00022989"/>
    </source>
</evidence>
<reference evidence="8 9" key="1">
    <citation type="submission" date="2020-08" db="EMBL/GenBank/DDBJ databases">
        <authorList>
            <person name="Newling K."/>
            <person name="Davey J."/>
            <person name="Forrester S."/>
        </authorList>
    </citation>
    <scope>NUCLEOTIDE SEQUENCE [LARGE SCALE GENOMIC DNA]</scope>
    <source>
        <strain evidence="9">Crithidia deanei Carvalho (ATCC PRA-265)</strain>
    </source>
</reference>
<evidence type="ECO:0000256" key="5">
    <source>
        <dbReference type="SAM" id="MobiDB-lite"/>
    </source>
</evidence>
<dbReference type="GO" id="GO:0016491">
    <property type="term" value="F:oxidoreductase activity"/>
    <property type="evidence" value="ECO:0007669"/>
    <property type="project" value="InterPro"/>
</dbReference>
<evidence type="ECO:0000256" key="6">
    <source>
        <dbReference type="SAM" id="Phobius"/>
    </source>
</evidence>
<proteinExistence type="predicted"/>
<dbReference type="AlphaFoldDB" id="A0A7G2C3K8"/>
<dbReference type="EMBL" id="LR877147">
    <property type="protein sequence ID" value="CAD2214378.1"/>
    <property type="molecule type" value="Genomic_DNA"/>
</dbReference>
<evidence type="ECO:0000256" key="4">
    <source>
        <dbReference type="ARBA" id="ARBA00023136"/>
    </source>
</evidence>
<evidence type="ECO:0000256" key="2">
    <source>
        <dbReference type="ARBA" id="ARBA00022692"/>
    </source>
</evidence>
<dbReference type="InterPro" id="IPR006694">
    <property type="entry name" value="Fatty_acid_hydroxylase"/>
</dbReference>
<dbReference type="InterPro" id="IPR050307">
    <property type="entry name" value="Sterol_Desaturase_Related"/>
</dbReference>